<dbReference type="AlphaFoldDB" id="A0AA48K8Q5"/>
<dbReference type="PANTHER" id="PTHR43788:SF6">
    <property type="entry name" value="DNA HELICASE B"/>
    <property type="match status" value="1"/>
</dbReference>
<dbReference type="EMBL" id="AP027080">
    <property type="protein sequence ID" value="BDU73174.1"/>
    <property type="molecule type" value="Genomic_DNA"/>
</dbReference>
<protein>
    <recommendedName>
        <fullName evidence="3">UvrD-like helicase C-terminal domain-containing protein</fullName>
    </recommendedName>
</protein>
<dbReference type="InterPro" id="IPR027417">
    <property type="entry name" value="P-loop_NTPase"/>
</dbReference>
<dbReference type="InterPro" id="IPR027785">
    <property type="entry name" value="UvrD-like_helicase_C"/>
</dbReference>
<feature type="domain" description="UvrD-like helicase C-terminal" evidence="3">
    <location>
        <begin position="558"/>
        <end position="605"/>
    </location>
</feature>
<evidence type="ECO:0000256" key="1">
    <source>
        <dbReference type="ARBA" id="ARBA00022741"/>
    </source>
</evidence>
<dbReference type="KEGG" id="msil:METEAL_23480"/>
<keyword evidence="5" id="KW-1185">Reference proteome</keyword>
<dbReference type="GO" id="GO:0005524">
    <property type="term" value="F:ATP binding"/>
    <property type="evidence" value="ECO:0007669"/>
    <property type="project" value="UniProtKB-KW"/>
</dbReference>
<keyword evidence="2" id="KW-0067">ATP-binding</keyword>
<dbReference type="GO" id="GO:0006310">
    <property type="term" value="P:DNA recombination"/>
    <property type="evidence" value="ECO:0007669"/>
    <property type="project" value="InterPro"/>
</dbReference>
<dbReference type="GO" id="GO:0009338">
    <property type="term" value="C:exodeoxyribonuclease V complex"/>
    <property type="evidence" value="ECO:0007669"/>
    <property type="project" value="InterPro"/>
</dbReference>
<dbReference type="RefSeq" id="WP_316411817.1">
    <property type="nucleotide sequence ID" value="NZ_AP027080.1"/>
</dbReference>
<dbReference type="Pfam" id="PF13245">
    <property type="entry name" value="AAA_19"/>
    <property type="match status" value="1"/>
</dbReference>
<dbReference type="Proteomes" id="UP001238179">
    <property type="component" value="Chromosome"/>
</dbReference>
<accession>A0AA48K8Q5</accession>
<dbReference type="GO" id="GO:0008854">
    <property type="term" value="F:exodeoxyribonuclease V activity"/>
    <property type="evidence" value="ECO:0007669"/>
    <property type="project" value="InterPro"/>
</dbReference>
<keyword evidence="1" id="KW-0547">Nucleotide-binding</keyword>
<dbReference type="GO" id="GO:0006302">
    <property type="term" value="P:double-strand break repair"/>
    <property type="evidence" value="ECO:0007669"/>
    <property type="project" value="InterPro"/>
</dbReference>
<evidence type="ECO:0000313" key="4">
    <source>
        <dbReference type="EMBL" id="BDU73174.1"/>
    </source>
</evidence>
<evidence type="ECO:0000256" key="2">
    <source>
        <dbReference type="ARBA" id="ARBA00022840"/>
    </source>
</evidence>
<dbReference type="Pfam" id="PF13538">
    <property type="entry name" value="UvrD_C_2"/>
    <property type="match status" value="1"/>
</dbReference>
<dbReference type="CDD" id="cd18809">
    <property type="entry name" value="SF1_C_RecD"/>
    <property type="match status" value="1"/>
</dbReference>
<organism evidence="4 5">
    <name type="scientific">Mesoterricola silvestris</name>
    <dbReference type="NCBI Taxonomy" id="2927979"/>
    <lineage>
        <taxon>Bacteria</taxon>
        <taxon>Pseudomonadati</taxon>
        <taxon>Acidobacteriota</taxon>
        <taxon>Holophagae</taxon>
        <taxon>Holophagales</taxon>
        <taxon>Holophagaceae</taxon>
        <taxon>Mesoterricola</taxon>
    </lineage>
</organism>
<dbReference type="GO" id="GO:0017116">
    <property type="term" value="F:single-stranded DNA helicase activity"/>
    <property type="evidence" value="ECO:0007669"/>
    <property type="project" value="TreeGrafter"/>
</dbReference>
<evidence type="ECO:0000259" key="3">
    <source>
        <dbReference type="Pfam" id="PF13538"/>
    </source>
</evidence>
<dbReference type="HAMAP" id="MF_01487">
    <property type="entry name" value="RecD"/>
    <property type="match status" value="1"/>
</dbReference>
<proteinExistence type="inferred from homology"/>
<dbReference type="PANTHER" id="PTHR43788">
    <property type="entry name" value="DNA2/NAM7 HELICASE FAMILY MEMBER"/>
    <property type="match status" value="1"/>
</dbReference>
<dbReference type="CDD" id="cd17933">
    <property type="entry name" value="DEXSc_RecD-like"/>
    <property type="match status" value="1"/>
</dbReference>
<name>A0AA48K8Q5_9BACT</name>
<dbReference type="SUPFAM" id="SSF52540">
    <property type="entry name" value="P-loop containing nucleoside triphosphate hydrolases"/>
    <property type="match status" value="1"/>
</dbReference>
<dbReference type="Gene3D" id="3.40.50.300">
    <property type="entry name" value="P-loop containing nucleotide triphosphate hydrolases"/>
    <property type="match status" value="2"/>
</dbReference>
<dbReference type="InterPro" id="IPR006344">
    <property type="entry name" value="RecD"/>
</dbReference>
<dbReference type="NCBIfam" id="TIGR01447">
    <property type="entry name" value="recD"/>
    <property type="match status" value="1"/>
</dbReference>
<sequence>MPETLASVLDRHPDRHLLPFGIQRTLRALNLDETHAIHALELARIPEVDEPLRRDVILLALSLLAAQAQGHTRMPLEPGPGGPAEELLKAFDRADLDLQRLAGDDRLATLIGRAGEAAPPKPLLIDGAWLCSGRLHGSEARFAARVREVRARTVDAPGEVPEGIFTDPVPLDPAQREAVTRTLSRPLAIITGGPGTGKTSIVVAILRALLHQGVHLESVALAAPTGKAAQRMGEAIQLALNKVRVRDEVVEALLKHFPESRTLHRLLGWHPASETFRHGAGSPLAAQVVIVDEASMIGQEMMERLFQALAPGARIILLGDARQLPSVEPGSAFRDLVATQGDCTSWLRENHRMANGDEAGANILDVANALLEEGRTAEPEGVRVLDSLDAWKGWGVERWEPGDQGLRLFLDRWFQEVVLALDSFQTLANREYSHGPAGWGRGDTEALHALLEHHKKARILCALREAANLRGMEGINQALHTWMHQVTGAGLRKDVPFHAGEPVMMTANDYRRGIYNGDQGIVVRVRFGDEPRQGVVFEAGKDHKVFPVDALRTQIELSYAMTVHKAQGSEYDRIAMVLPAGDHPALTRDLLYTGITRARRQVILLGDARSVEWAMENRSERRSGARVD</sequence>
<gene>
    <name evidence="4" type="ORF">METEAL_23480</name>
</gene>
<evidence type="ECO:0000313" key="5">
    <source>
        <dbReference type="Proteomes" id="UP001238179"/>
    </source>
</evidence>
<dbReference type="InterPro" id="IPR050534">
    <property type="entry name" value="Coronavir_polyprotein_1ab"/>
</dbReference>
<reference evidence="5" key="1">
    <citation type="journal article" date="2023" name="Int. J. Syst. Evol. Microbiol.">
        <title>Mesoterricola silvestris gen. nov., sp. nov., Mesoterricola sediminis sp. nov., Geothrix oryzae sp. nov., Geothrix edaphica sp. nov., Geothrix rubra sp. nov., and Geothrix limicola sp. nov., six novel members of Acidobacteriota isolated from soils.</title>
        <authorList>
            <person name="Itoh H."/>
            <person name="Sugisawa Y."/>
            <person name="Mise K."/>
            <person name="Xu Z."/>
            <person name="Kuniyasu M."/>
            <person name="Ushijima N."/>
            <person name="Kawano K."/>
            <person name="Kobayashi E."/>
            <person name="Shiratori Y."/>
            <person name="Masuda Y."/>
            <person name="Senoo K."/>
        </authorList>
    </citation>
    <scope>NUCLEOTIDE SEQUENCE [LARGE SCALE GENOMIC DNA]</scope>
    <source>
        <strain evidence="5">W79</strain>
    </source>
</reference>